<dbReference type="EMBL" id="JACHXI010000033">
    <property type="protein sequence ID" value="MBB3105314.1"/>
    <property type="molecule type" value="Genomic_DNA"/>
</dbReference>
<feature type="transmembrane region" description="Helical" evidence="1">
    <location>
        <begin position="63"/>
        <end position="89"/>
    </location>
</feature>
<keyword evidence="1" id="KW-0472">Membrane</keyword>
<dbReference type="Gene3D" id="1.20.1640.10">
    <property type="entry name" value="Multidrug efflux transporter AcrB transmembrane domain"/>
    <property type="match status" value="1"/>
</dbReference>
<sequence>MSNIRWCSDSFEFRCDDGDRLRVAFALDCCRLRPILMTSLAALLGAIPLAFGHGAGSELRQPLGIAIVGGLAFSQLLTLYTTPVTYLWFERRRHGAIAQSTSAPAAQSLEPAEECAIS</sequence>
<organism evidence="2 3">
    <name type="scientific">Azomonas macrocytogenes</name>
    <name type="common">Azotobacter macrocytogenes</name>
    <dbReference type="NCBI Taxonomy" id="69962"/>
    <lineage>
        <taxon>Bacteria</taxon>
        <taxon>Pseudomonadati</taxon>
        <taxon>Pseudomonadota</taxon>
        <taxon>Gammaproteobacteria</taxon>
        <taxon>Pseudomonadales</taxon>
        <taxon>Pseudomonadaceae</taxon>
        <taxon>Azomonas</taxon>
    </lineage>
</organism>
<keyword evidence="3" id="KW-1185">Reference proteome</keyword>
<evidence type="ECO:0000256" key="1">
    <source>
        <dbReference type="SAM" id="Phobius"/>
    </source>
</evidence>
<gene>
    <name evidence="2" type="ORF">FHR87_003750</name>
</gene>
<dbReference type="PANTHER" id="PTHR32063">
    <property type="match status" value="1"/>
</dbReference>
<proteinExistence type="predicted"/>
<keyword evidence="1" id="KW-1133">Transmembrane helix</keyword>
<dbReference type="AlphaFoldDB" id="A0A839TB01"/>
<accession>A0A839TB01</accession>
<dbReference type="SUPFAM" id="SSF82866">
    <property type="entry name" value="Multidrug efflux transporter AcrB transmembrane domain"/>
    <property type="match status" value="1"/>
</dbReference>
<protein>
    <submittedName>
        <fullName evidence="2">Putative RND superfamily exporter protein</fullName>
    </submittedName>
</protein>
<dbReference type="InterPro" id="IPR001036">
    <property type="entry name" value="Acrflvin-R"/>
</dbReference>
<reference evidence="2 3" key="1">
    <citation type="submission" date="2020-08" db="EMBL/GenBank/DDBJ databases">
        <title>Genomic Encyclopedia of Type Strains, Phase III (KMG-III): the genomes of soil and plant-associated and newly described type strains.</title>
        <authorList>
            <person name="Whitman W."/>
        </authorList>
    </citation>
    <scope>NUCLEOTIDE SEQUENCE [LARGE SCALE GENOMIC DNA]</scope>
    <source>
        <strain evidence="2 3">CECT 4462</strain>
    </source>
</reference>
<dbReference type="PANTHER" id="PTHR32063:SF21">
    <property type="entry name" value="MULTIDRUG RESISTANCE PROTEIN MDTB"/>
    <property type="match status" value="1"/>
</dbReference>
<evidence type="ECO:0000313" key="2">
    <source>
        <dbReference type="EMBL" id="MBB3105314.1"/>
    </source>
</evidence>
<keyword evidence="1" id="KW-0812">Transmembrane</keyword>
<feature type="transmembrane region" description="Helical" evidence="1">
    <location>
        <begin position="32"/>
        <end position="51"/>
    </location>
</feature>
<comment type="caution">
    <text evidence="2">The sequence shown here is derived from an EMBL/GenBank/DDBJ whole genome shotgun (WGS) entry which is preliminary data.</text>
</comment>
<dbReference type="Pfam" id="PF00873">
    <property type="entry name" value="ACR_tran"/>
    <property type="match status" value="1"/>
</dbReference>
<evidence type="ECO:0000313" key="3">
    <source>
        <dbReference type="Proteomes" id="UP000549250"/>
    </source>
</evidence>
<name>A0A839TB01_AZOMA</name>
<dbReference type="GO" id="GO:0005886">
    <property type="term" value="C:plasma membrane"/>
    <property type="evidence" value="ECO:0007669"/>
    <property type="project" value="TreeGrafter"/>
</dbReference>
<dbReference type="Proteomes" id="UP000549250">
    <property type="component" value="Unassembled WGS sequence"/>
</dbReference>
<dbReference type="GO" id="GO:0042910">
    <property type="term" value="F:xenobiotic transmembrane transporter activity"/>
    <property type="evidence" value="ECO:0007669"/>
    <property type="project" value="TreeGrafter"/>
</dbReference>